<dbReference type="SUPFAM" id="SSF53041">
    <property type="entry name" value="Resolvase-like"/>
    <property type="match status" value="1"/>
</dbReference>
<protein>
    <submittedName>
        <fullName evidence="2">Site-specific recombinase, resolvase family</fullName>
    </submittedName>
</protein>
<dbReference type="Pfam" id="PF00239">
    <property type="entry name" value="Resolvase"/>
    <property type="match status" value="1"/>
</dbReference>
<dbReference type="InterPro" id="IPR006119">
    <property type="entry name" value="Resolv_N"/>
</dbReference>
<dbReference type="InterPro" id="IPR038109">
    <property type="entry name" value="DNA_bind_recomb_sf"/>
</dbReference>
<dbReference type="GO" id="GO:0000150">
    <property type="term" value="F:DNA strand exchange activity"/>
    <property type="evidence" value="ECO:0007669"/>
    <property type="project" value="InterPro"/>
</dbReference>
<dbReference type="Gene3D" id="3.40.50.1390">
    <property type="entry name" value="Resolvase, N-terminal catalytic domain"/>
    <property type="match status" value="1"/>
</dbReference>
<dbReference type="PANTHER" id="PTHR30461:SF23">
    <property type="entry name" value="DNA RECOMBINASE-RELATED"/>
    <property type="match status" value="1"/>
</dbReference>
<organism evidence="2">
    <name type="scientific">human gut metagenome</name>
    <dbReference type="NCBI Taxonomy" id="408170"/>
    <lineage>
        <taxon>unclassified sequences</taxon>
        <taxon>metagenomes</taxon>
        <taxon>organismal metagenomes</taxon>
    </lineage>
</organism>
<dbReference type="Gene3D" id="3.90.1750.20">
    <property type="entry name" value="Putative Large Serine Recombinase, Chain B, Domain 2"/>
    <property type="match status" value="1"/>
</dbReference>
<feature type="domain" description="Resolvase/invertase-type recombinase catalytic" evidence="1">
    <location>
        <begin position="12"/>
        <end position="161"/>
    </location>
</feature>
<reference evidence="2" key="1">
    <citation type="journal article" date="2013" name="Environ. Microbiol.">
        <title>Microbiota from the distal guts of lean and obese adolescents exhibit partial functional redundancy besides clear differences in community structure.</title>
        <authorList>
            <person name="Ferrer M."/>
            <person name="Ruiz A."/>
            <person name="Lanza F."/>
            <person name="Haange S.B."/>
            <person name="Oberbach A."/>
            <person name="Till H."/>
            <person name="Bargiela R."/>
            <person name="Campoy C."/>
            <person name="Segura M.T."/>
            <person name="Richter M."/>
            <person name="von Bergen M."/>
            <person name="Seifert J."/>
            <person name="Suarez A."/>
        </authorList>
    </citation>
    <scope>NUCLEOTIDE SEQUENCE</scope>
</reference>
<dbReference type="InterPro" id="IPR050639">
    <property type="entry name" value="SSR_resolvase"/>
</dbReference>
<proteinExistence type="predicted"/>
<dbReference type="EMBL" id="AJWY01002456">
    <property type="protein sequence ID" value="EKC78240.1"/>
    <property type="molecule type" value="Genomic_DNA"/>
</dbReference>
<sequence>MKQPYNTTIYNTALYMRLSRDDENYGDSVSIETQRTILQQYAKEQGLHVVGEYVDDGWSGTNFERPDFQRMMDDVEAGKVNCIVTKDLSRFGREHVMMDYYLEFLFPEKRVRYIAVAENEDTEKGLSDFVPFKNLFNEWFAKDTSRKVKAAFKAKFATGQRIGAYAPIGYRKHPEIKNKLIIDEETRWIVEKIFDLAFHEC</sequence>
<dbReference type="PANTHER" id="PTHR30461">
    <property type="entry name" value="DNA-INVERTASE FROM LAMBDOID PROPHAGE"/>
    <property type="match status" value="1"/>
</dbReference>
<comment type="caution">
    <text evidence="2">The sequence shown here is derived from an EMBL/GenBank/DDBJ whole genome shotgun (WGS) entry which is preliminary data.</text>
</comment>
<accession>K1UJ54</accession>
<dbReference type="SMART" id="SM00857">
    <property type="entry name" value="Resolvase"/>
    <property type="match status" value="1"/>
</dbReference>
<name>K1UJ54_9ZZZZ</name>
<dbReference type="AlphaFoldDB" id="K1UJ54"/>
<dbReference type="GO" id="GO:0003677">
    <property type="term" value="F:DNA binding"/>
    <property type="evidence" value="ECO:0007669"/>
    <property type="project" value="InterPro"/>
</dbReference>
<evidence type="ECO:0000259" key="1">
    <source>
        <dbReference type="SMART" id="SM00857"/>
    </source>
</evidence>
<gene>
    <name evidence="2" type="ORF">LEA_03714</name>
</gene>
<feature type="non-terminal residue" evidence="2">
    <location>
        <position position="201"/>
    </location>
</feature>
<dbReference type="InterPro" id="IPR036162">
    <property type="entry name" value="Resolvase-like_N_sf"/>
</dbReference>
<evidence type="ECO:0000313" key="2">
    <source>
        <dbReference type="EMBL" id="EKC78240.1"/>
    </source>
</evidence>
<dbReference type="CDD" id="cd03770">
    <property type="entry name" value="SR_TndX_transposase"/>
    <property type="match status" value="1"/>
</dbReference>